<evidence type="ECO:0000313" key="8">
    <source>
        <dbReference type="Proteomes" id="UP000063699"/>
    </source>
</evidence>
<dbReference type="InterPro" id="IPR011990">
    <property type="entry name" value="TPR-like_helical_dom_sf"/>
</dbReference>
<proteinExistence type="inferred from homology"/>
<dbReference type="EMBL" id="CP012752">
    <property type="protein sequence ID" value="ALG09959.1"/>
    <property type="molecule type" value="Genomic_DNA"/>
</dbReference>
<evidence type="ECO:0000259" key="6">
    <source>
        <dbReference type="PROSITE" id="PS51755"/>
    </source>
</evidence>
<dbReference type="SUPFAM" id="SSF48452">
    <property type="entry name" value="TPR-like"/>
    <property type="match status" value="1"/>
</dbReference>
<dbReference type="GO" id="GO:0000160">
    <property type="term" value="P:phosphorelay signal transduction system"/>
    <property type="evidence" value="ECO:0007669"/>
    <property type="project" value="InterPro"/>
</dbReference>
<dbReference type="InterPro" id="IPR001867">
    <property type="entry name" value="OmpR/PhoB-type_DNA-bd"/>
</dbReference>
<dbReference type="PROSITE" id="PS51755">
    <property type="entry name" value="OMPR_PHOB"/>
    <property type="match status" value="1"/>
</dbReference>
<keyword evidence="2" id="KW-0805">Transcription regulation</keyword>
<dbReference type="RefSeq" id="WP_054291863.1">
    <property type="nucleotide sequence ID" value="NZ_CP012752.1"/>
</dbReference>
<dbReference type="SMART" id="SM00862">
    <property type="entry name" value="Trans_reg_C"/>
    <property type="match status" value="1"/>
</dbReference>
<keyword evidence="8" id="KW-1185">Reference proteome</keyword>
<gene>
    <name evidence="7" type="ORF">AOZ06_26390</name>
</gene>
<dbReference type="STRING" id="860235.AOZ06_26390"/>
<dbReference type="Proteomes" id="UP000063699">
    <property type="component" value="Chromosome"/>
</dbReference>
<evidence type="ECO:0000256" key="1">
    <source>
        <dbReference type="ARBA" id="ARBA00005820"/>
    </source>
</evidence>
<dbReference type="SMART" id="SM01043">
    <property type="entry name" value="BTAD"/>
    <property type="match status" value="1"/>
</dbReference>
<organism evidence="7 8">
    <name type="scientific">Kibdelosporangium phytohabitans</name>
    <dbReference type="NCBI Taxonomy" id="860235"/>
    <lineage>
        <taxon>Bacteria</taxon>
        <taxon>Bacillati</taxon>
        <taxon>Actinomycetota</taxon>
        <taxon>Actinomycetes</taxon>
        <taxon>Pseudonocardiales</taxon>
        <taxon>Pseudonocardiaceae</taxon>
        <taxon>Kibdelosporangium</taxon>
    </lineage>
</organism>
<dbReference type="CDD" id="cd15831">
    <property type="entry name" value="BTAD"/>
    <property type="match status" value="1"/>
</dbReference>
<dbReference type="PANTHER" id="PTHR35807">
    <property type="entry name" value="TRANSCRIPTIONAL REGULATOR REDD-RELATED"/>
    <property type="match status" value="1"/>
</dbReference>
<dbReference type="KEGG" id="kphy:AOZ06_26390"/>
<accession>A0A0N7F3Y9</accession>
<evidence type="ECO:0000256" key="5">
    <source>
        <dbReference type="PROSITE-ProRule" id="PRU01091"/>
    </source>
</evidence>
<keyword evidence="3 5" id="KW-0238">DNA-binding</keyword>
<dbReference type="GO" id="GO:0003677">
    <property type="term" value="F:DNA binding"/>
    <property type="evidence" value="ECO:0007669"/>
    <property type="project" value="UniProtKB-UniRule"/>
</dbReference>
<dbReference type="Pfam" id="PF03704">
    <property type="entry name" value="BTAD"/>
    <property type="match status" value="1"/>
</dbReference>
<evidence type="ECO:0000256" key="4">
    <source>
        <dbReference type="ARBA" id="ARBA00023163"/>
    </source>
</evidence>
<dbReference type="PANTHER" id="PTHR35807:SF1">
    <property type="entry name" value="TRANSCRIPTIONAL REGULATOR REDD"/>
    <property type="match status" value="1"/>
</dbReference>
<dbReference type="InterPro" id="IPR016032">
    <property type="entry name" value="Sig_transdc_resp-reg_C-effctor"/>
</dbReference>
<dbReference type="Gene3D" id="1.10.10.10">
    <property type="entry name" value="Winged helix-like DNA-binding domain superfamily/Winged helix DNA-binding domain"/>
    <property type="match status" value="1"/>
</dbReference>
<sequence length="256" mass="28266">MTTGTIEVAPTAPKQRQTLALLLVNANHVVTMSQVLHELWAYDPPASAIEAVHIYVMQLRRSLGVLDAPRLVTRQHGYQLFVQSGELDLDVFTARVASARLALTRDELTFAAGQFHSALDLWHADALVDIEPGPILASAVAGIERRRLDVVSQRIRVELRLGLHHELLSELSGLVHRHPSDEDLLSHLMLALYRSGRQVDALTAFHALRTTLAREHGVSPSDPLRRLYNSILSGDRHLEIAPVRGARLSLDLGTPA</sequence>
<evidence type="ECO:0000313" key="7">
    <source>
        <dbReference type="EMBL" id="ALG09959.1"/>
    </source>
</evidence>
<evidence type="ECO:0000256" key="3">
    <source>
        <dbReference type="ARBA" id="ARBA00023125"/>
    </source>
</evidence>
<dbReference type="GO" id="GO:0006355">
    <property type="term" value="P:regulation of DNA-templated transcription"/>
    <property type="evidence" value="ECO:0007669"/>
    <property type="project" value="InterPro"/>
</dbReference>
<dbReference type="InterPro" id="IPR036388">
    <property type="entry name" value="WH-like_DNA-bd_sf"/>
</dbReference>
<dbReference type="Gene3D" id="1.25.40.10">
    <property type="entry name" value="Tetratricopeptide repeat domain"/>
    <property type="match status" value="1"/>
</dbReference>
<comment type="similarity">
    <text evidence="1">Belongs to the AfsR/DnrI/RedD regulatory family.</text>
</comment>
<dbReference type="SUPFAM" id="SSF46894">
    <property type="entry name" value="C-terminal effector domain of the bipartite response regulators"/>
    <property type="match status" value="1"/>
</dbReference>
<dbReference type="AlphaFoldDB" id="A0A0N7F3Y9"/>
<keyword evidence="4" id="KW-0804">Transcription</keyword>
<feature type="DNA-binding region" description="OmpR/PhoB-type" evidence="5">
    <location>
        <begin position="1"/>
        <end position="84"/>
    </location>
</feature>
<protein>
    <recommendedName>
        <fullName evidence="6">OmpR/PhoB-type domain-containing protein</fullName>
    </recommendedName>
</protein>
<dbReference type="InterPro" id="IPR051677">
    <property type="entry name" value="AfsR-DnrI-RedD_regulator"/>
</dbReference>
<evidence type="ECO:0000256" key="2">
    <source>
        <dbReference type="ARBA" id="ARBA00023015"/>
    </source>
</evidence>
<feature type="domain" description="OmpR/PhoB-type" evidence="6">
    <location>
        <begin position="1"/>
        <end position="84"/>
    </location>
</feature>
<name>A0A0N7F3Y9_9PSEU</name>
<dbReference type="InterPro" id="IPR005158">
    <property type="entry name" value="BTAD"/>
</dbReference>
<reference evidence="7 8" key="1">
    <citation type="submission" date="2015-07" db="EMBL/GenBank/DDBJ databases">
        <title>Genome sequencing of Kibdelosporangium phytohabitans.</title>
        <authorList>
            <person name="Qin S."/>
            <person name="Xing K."/>
        </authorList>
    </citation>
    <scope>NUCLEOTIDE SEQUENCE [LARGE SCALE GENOMIC DNA]</scope>
    <source>
        <strain evidence="7 8">KLBMP1111</strain>
    </source>
</reference>
<dbReference type="Pfam" id="PF00486">
    <property type="entry name" value="Trans_reg_C"/>
    <property type="match status" value="1"/>
</dbReference>